<dbReference type="GO" id="GO:0051087">
    <property type="term" value="F:protein-folding chaperone binding"/>
    <property type="evidence" value="ECO:0007669"/>
    <property type="project" value="InterPro"/>
</dbReference>
<evidence type="ECO:0000256" key="1">
    <source>
        <dbReference type="SAM" id="MobiDB-lite"/>
    </source>
</evidence>
<dbReference type="PANTHER" id="PTHR45862">
    <property type="entry name" value="PROTEIN SGT1 HOMOLOG"/>
    <property type="match status" value="1"/>
</dbReference>
<dbReference type="AlphaFoldDB" id="A0A7S1FSN7"/>
<proteinExistence type="predicted"/>
<evidence type="ECO:0000313" key="3">
    <source>
        <dbReference type="EMBL" id="CAD8887048.1"/>
    </source>
</evidence>
<dbReference type="EMBL" id="HBFR01019765">
    <property type="protein sequence ID" value="CAD8887048.1"/>
    <property type="molecule type" value="Transcribed_RNA"/>
</dbReference>
<sequence>MNFLVMRRQKKKQKSEKKTKAENTPASEDSAGNYSSTSSANSKKDEKNQKLSKEQPDDEDCGKPPSLLIGGEGIGGGRKSAAVASSSSDPAPPVTPARAASPKKIPRPYASDRDWDAIGKSIDEQEESEKSEGEEALNRLFRQIYAGANEDTRRAMVKSFQTSGGTVLSTNWDEVGKTDYERERQAPKGMEWRTWEGQKLPQKKDED</sequence>
<feature type="compositionally biased region" description="Basic and acidic residues" evidence="1">
    <location>
        <begin position="42"/>
        <end position="55"/>
    </location>
</feature>
<evidence type="ECO:0000259" key="2">
    <source>
        <dbReference type="PROSITE" id="PS51048"/>
    </source>
</evidence>
<organism evidence="3">
    <name type="scientific">Corethron hystrix</name>
    <dbReference type="NCBI Taxonomy" id="216773"/>
    <lineage>
        <taxon>Eukaryota</taxon>
        <taxon>Sar</taxon>
        <taxon>Stramenopiles</taxon>
        <taxon>Ochrophyta</taxon>
        <taxon>Bacillariophyta</taxon>
        <taxon>Coscinodiscophyceae</taxon>
        <taxon>Corethrophycidae</taxon>
        <taxon>Corethrales</taxon>
        <taxon>Corethraceae</taxon>
        <taxon>Corethron</taxon>
    </lineage>
</organism>
<dbReference type="InterPro" id="IPR044563">
    <property type="entry name" value="Sgt1-like"/>
</dbReference>
<feature type="compositionally biased region" description="Basic and acidic residues" evidence="1">
    <location>
        <begin position="110"/>
        <end position="136"/>
    </location>
</feature>
<name>A0A7S1FSN7_9STRA</name>
<dbReference type="PROSITE" id="PS51048">
    <property type="entry name" value="SGS"/>
    <property type="match status" value="1"/>
</dbReference>
<feature type="compositionally biased region" description="Low complexity" evidence="1">
    <location>
        <begin position="80"/>
        <end position="89"/>
    </location>
</feature>
<reference evidence="3" key="1">
    <citation type="submission" date="2021-01" db="EMBL/GenBank/DDBJ databases">
        <authorList>
            <person name="Corre E."/>
            <person name="Pelletier E."/>
            <person name="Niang G."/>
            <person name="Scheremetjew M."/>
            <person name="Finn R."/>
            <person name="Kale V."/>
            <person name="Holt S."/>
            <person name="Cochrane G."/>
            <person name="Meng A."/>
            <person name="Brown T."/>
            <person name="Cohen L."/>
        </authorList>
    </citation>
    <scope>NUCLEOTIDE SEQUENCE</scope>
    <source>
        <strain evidence="3">308</strain>
    </source>
</reference>
<dbReference type="InterPro" id="IPR007699">
    <property type="entry name" value="SGS_dom"/>
</dbReference>
<protein>
    <recommendedName>
        <fullName evidence="2">SGS domain-containing protein</fullName>
    </recommendedName>
</protein>
<feature type="region of interest" description="Disordered" evidence="1">
    <location>
        <begin position="1"/>
        <end position="136"/>
    </location>
</feature>
<feature type="domain" description="SGS" evidence="2">
    <location>
        <begin position="104"/>
        <end position="197"/>
    </location>
</feature>
<gene>
    <name evidence="3" type="ORF">CHYS00102_LOCUS14246</name>
</gene>
<feature type="compositionally biased region" description="Polar residues" evidence="1">
    <location>
        <begin position="22"/>
        <end position="41"/>
    </location>
</feature>
<accession>A0A7S1FSN7</accession>
<feature type="region of interest" description="Disordered" evidence="1">
    <location>
        <begin position="182"/>
        <end position="207"/>
    </location>
</feature>
<dbReference type="Pfam" id="PF05002">
    <property type="entry name" value="SGS"/>
    <property type="match status" value="1"/>
</dbReference>